<dbReference type="GO" id="GO:0005524">
    <property type="term" value="F:ATP binding"/>
    <property type="evidence" value="ECO:0007669"/>
    <property type="project" value="UniProtKB-KW"/>
</dbReference>
<dbReference type="WBParaSite" id="PDA_v2.g21614.t1">
    <property type="protein sequence ID" value="PDA_v2.g21614.t1"/>
    <property type="gene ID" value="PDA_v2.g21614"/>
</dbReference>
<dbReference type="SUPFAM" id="SSF56112">
    <property type="entry name" value="Protein kinase-like (PK-like)"/>
    <property type="match status" value="1"/>
</dbReference>
<dbReference type="PANTHER" id="PTHR24416">
    <property type="entry name" value="TYROSINE-PROTEIN KINASE RECEPTOR"/>
    <property type="match status" value="1"/>
</dbReference>
<dbReference type="SMART" id="SM00219">
    <property type="entry name" value="TyrKc"/>
    <property type="match status" value="1"/>
</dbReference>
<comment type="catalytic activity">
    <reaction evidence="9">
        <text>L-tyrosyl-[protein] + ATP = O-phospho-L-tyrosyl-[protein] + ADP + H(+)</text>
        <dbReference type="Rhea" id="RHEA:10596"/>
        <dbReference type="Rhea" id="RHEA-COMP:10136"/>
        <dbReference type="Rhea" id="RHEA-COMP:20101"/>
        <dbReference type="ChEBI" id="CHEBI:15378"/>
        <dbReference type="ChEBI" id="CHEBI:30616"/>
        <dbReference type="ChEBI" id="CHEBI:46858"/>
        <dbReference type="ChEBI" id="CHEBI:61978"/>
        <dbReference type="ChEBI" id="CHEBI:456216"/>
        <dbReference type="EC" id="2.7.10.1"/>
    </reaction>
</comment>
<keyword evidence="5" id="KW-0418">Kinase</keyword>
<dbReference type="EC" id="2.7.10.1" evidence="2"/>
<evidence type="ECO:0000256" key="3">
    <source>
        <dbReference type="ARBA" id="ARBA00022679"/>
    </source>
</evidence>
<dbReference type="InterPro" id="IPR008266">
    <property type="entry name" value="Tyr_kinase_AS"/>
</dbReference>
<dbReference type="GO" id="GO:0048680">
    <property type="term" value="P:positive regulation of axon regeneration"/>
    <property type="evidence" value="ECO:0007669"/>
    <property type="project" value="UniProtKB-ARBA"/>
</dbReference>
<proteinExistence type="predicted"/>
<evidence type="ECO:0000256" key="8">
    <source>
        <dbReference type="ARBA" id="ARBA00023137"/>
    </source>
</evidence>
<evidence type="ECO:0000256" key="4">
    <source>
        <dbReference type="ARBA" id="ARBA00022741"/>
    </source>
</evidence>
<evidence type="ECO:0000256" key="6">
    <source>
        <dbReference type="ARBA" id="ARBA00022840"/>
    </source>
</evidence>
<dbReference type="GO" id="GO:0012505">
    <property type="term" value="C:endomembrane system"/>
    <property type="evidence" value="ECO:0007669"/>
    <property type="project" value="UniProtKB-SubCell"/>
</dbReference>
<reference evidence="12" key="1">
    <citation type="submission" date="2022-11" db="UniProtKB">
        <authorList>
            <consortium name="WormBaseParasite"/>
        </authorList>
    </citation>
    <scope>IDENTIFICATION</scope>
</reference>
<dbReference type="Gene3D" id="3.30.200.20">
    <property type="entry name" value="Phosphorylase Kinase, domain 1"/>
    <property type="match status" value="1"/>
</dbReference>
<protein>
    <recommendedName>
        <fullName evidence="2">receptor protein-tyrosine kinase</fullName>
        <ecNumber evidence="2">2.7.10.1</ecNumber>
    </recommendedName>
</protein>
<sequence>MESVLHMFKQQSYDKRDKWKLDEKDVHINLNKILGKGFNATVCAGTFNEPNISETKSSFNFLTKKSFLDVAIKIPKDFEKENVETFVRELDALITVESHPHIIKFFGWILYENTPVFVLELGTISLLEYSKNFREEKEKFPHKNMLSILWQISQALIYISSKMMIHRDIACRNVLLTDTNVAKLADFGLCCHCNETFIYQATTNKRLPYKWLSIEAIVDNIFSEKSDVWAFGILAYEAYSFGAIPYSTLTCEETLEFLQSGSRLEKPAEAFETLYELMLKCWEKEVEARPKFKDIEKYLRIMLENETFKYGYLALDHSSSTPQEL</sequence>
<evidence type="ECO:0000256" key="9">
    <source>
        <dbReference type="ARBA" id="ARBA00051243"/>
    </source>
</evidence>
<evidence type="ECO:0000313" key="11">
    <source>
        <dbReference type="Proteomes" id="UP000887578"/>
    </source>
</evidence>
<dbReference type="Proteomes" id="UP000887578">
    <property type="component" value="Unplaced"/>
</dbReference>
<dbReference type="AlphaFoldDB" id="A0A914PTR4"/>
<accession>A0A914PTR4</accession>
<dbReference type="InterPro" id="IPR050122">
    <property type="entry name" value="RTK"/>
</dbReference>
<evidence type="ECO:0000256" key="1">
    <source>
        <dbReference type="ARBA" id="ARBA00004308"/>
    </source>
</evidence>
<dbReference type="GO" id="GO:0004714">
    <property type="term" value="F:transmembrane receptor protein tyrosine kinase activity"/>
    <property type="evidence" value="ECO:0007669"/>
    <property type="project" value="UniProtKB-EC"/>
</dbReference>
<dbReference type="GO" id="GO:0061564">
    <property type="term" value="P:axon development"/>
    <property type="evidence" value="ECO:0007669"/>
    <property type="project" value="UniProtKB-ARBA"/>
</dbReference>
<feature type="domain" description="Protein kinase" evidence="10">
    <location>
        <begin position="28"/>
        <end position="299"/>
    </location>
</feature>
<name>A0A914PTR4_9BILA</name>
<evidence type="ECO:0000259" key="10">
    <source>
        <dbReference type="PROSITE" id="PS50011"/>
    </source>
</evidence>
<evidence type="ECO:0000313" key="12">
    <source>
        <dbReference type="WBParaSite" id="PDA_v2.g21614.t1"/>
    </source>
</evidence>
<dbReference type="Pfam" id="PF07714">
    <property type="entry name" value="PK_Tyr_Ser-Thr"/>
    <property type="match status" value="1"/>
</dbReference>
<comment type="subcellular location">
    <subcellularLocation>
        <location evidence="1">Endomembrane system</location>
    </subcellularLocation>
</comment>
<keyword evidence="8" id="KW-0829">Tyrosine-protein kinase</keyword>
<evidence type="ECO:0000256" key="7">
    <source>
        <dbReference type="ARBA" id="ARBA00023136"/>
    </source>
</evidence>
<evidence type="ECO:0000256" key="2">
    <source>
        <dbReference type="ARBA" id="ARBA00011902"/>
    </source>
</evidence>
<dbReference type="CDD" id="cd00192">
    <property type="entry name" value="PTKc"/>
    <property type="match status" value="1"/>
</dbReference>
<keyword evidence="7" id="KW-0472">Membrane</keyword>
<dbReference type="InterPro" id="IPR001245">
    <property type="entry name" value="Ser-Thr/Tyr_kinase_cat_dom"/>
</dbReference>
<organism evidence="11 12">
    <name type="scientific">Panagrolaimus davidi</name>
    <dbReference type="NCBI Taxonomy" id="227884"/>
    <lineage>
        <taxon>Eukaryota</taxon>
        <taxon>Metazoa</taxon>
        <taxon>Ecdysozoa</taxon>
        <taxon>Nematoda</taxon>
        <taxon>Chromadorea</taxon>
        <taxon>Rhabditida</taxon>
        <taxon>Tylenchina</taxon>
        <taxon>Panagrolaimomorpha</taxon>
        <taxon>Panagrolaimoidea</taxon>
        <taxon>Panagrolaimidae</taxon>
        <taxon>Panagrolaimus</taxon>
    </lineage>
</organism>
<keyword evidence="4" id="KW-0547">Nucleotide-binding</keyword>
<dbReference type="GO" id="GO:0005886">
    <property type="term" value="C:plasma membrane"/>
    <property type="evidence" value="ECO:0007669"/>
    <property type="project" value="TreeGrafter"/>
</dbReference>
<dbReference type="InterPro" id="IPR020635">
    <property type="entry name" value="Tyr_kinase_cat_dom"/>
</dbReference>
<dbReference type="Gene3D" id="1.10.510.10">
    <property type="entry name" value="Transferase(Phosphotransferase) domain 1"/>
    <property type="match status" value="1"/>
</dbReference>
<dbReference type="GO" id="GO:0043235">
    <property type="term" value="C:receptor complex"/>
    <property type="evidence" value="ECO:0007669"/>
    <property type="project" value="TreeGrafter"/>
</dbReference>
<dbReference type="PROSITE" id="PS00109">
    <property type="entry name" value="PROTEIN_KINASE_TYR"/>
    <property type="match status" value="1"/>
</dbReference>
<dbReference type="PRINTS" id="PR00109">
    <property type="entry name" value="TYRKINASE"/>
</dbReference>
<evidence type="ECO:0000256" key="5">
    <source>
        <dbReference type="ARBA" id="ARBA00022777"/>
    </source>
</evidence>
<dbReference type="FunFam" id="1.10.510.10:FF:001512">
    <property type="entry name" value="Receptor tyrosine-protein kinase erbB-2"/>
    <property type="match status" value="1"/>
</dbReference>
<dbReference type="InterPro" id="IPR000719">
    <property type="entry name" value="Prot_kinase_dom"/>
</dbReference>
<keyword evidence="3" id="KW-0808">Transferase</keyword>
<dbReference type="PANTHER" id="PTHR24416:SF611">
    <property type="entry name" value="TYROSINE-PROTEIN KINASE TRANSMEMBRANE RECEPTOR ROR"/>
    <property type="match status" value="1"/>
</dbReference>
<keyword evidence="11" id="KW-1185">Reference proteome</keyword>
<dbReference type="GO" id="GO:0007169">
    <property type="term" value="P:cell surface receptor protein tyrosine kinase signaling pathway"/>
    <property type="evidence" value="ECO:0007669"/>
    <property type="project" value="TreeGrafter"/>
</dbReference>
<dbReference type="InterPro" id="IPR011009">
    <property type="entry name" value="Kinase-like_dom_sf"/>
</dbReference>
<keyword evidence="6" id="KW-0067">ATP-binding</keyword>
<dbReference type="PROSITE" id="PS50011">
    <property type="entry name" value="PROTEIN_KINASE_DOM"/>
    <property type="match status" value="1"/>
</dbReference>